<dbReference type="InterPro" id="IPR043129">
    <property type="entry name" value="ATPase_NBD"/>
</dbReference>
<evidence type="ECO:0000313" key="8">
    <source>
        <dbReference type="EMBL" id="QGT98964.1"/>
    </source>
</evidence>
<feature type="domain" description="Gcp-like" evidence="7">
    <location>
        <begin position="50"/>
        <end position="307"/>
    </location>
</feature>
<dbReference type="PRINTS" id="PR00789">
    <property type="entry name" value="OSIALOPTASE"/>
</dbReference>
<keyword evidence="5" id="KW-0012">Acyltransferase</keyword>
<keyword evidence="4" id="KW-0479">Metal-binding</keyword>
<dbReference type="Gene3D" id="3.30.420.40">
    <property type="match status" value="2"/>
</dbReference>
<organism evidence="8 9">
    <name type="scientific">Candidatus Syntrophocurvum alkaliphilum</name>
    <dbReference type="NCBI Taxonomy" id="2293317"/>
    <lineage>
        <taxon>Bacteria</taxon>
        <taxon>Bacillati</taxon>
        <taxon>Bacillota</taxon>
        <taxon>Clostridia</taxon>
        <taxon>Eubacteriales</taxon>
        <taxon>Syntrophomonadaceae</taxon>
        <taxon>Candidatus Syntrophocurvum</taxon>
    </lineage>
</organism>
<keyword evidence="9" id="KW-1185">Reference proteome</keyword>
<dbReference type="PANTHER" id="PTHR11735">
    <property type="entry name" value="TRNA N6-ADENOSINE THREONYLCARBAMOYLTRANSFERASE"/>
    <property type="match status" value="1"/>
</dbReference>
<name>A0A6I6DBZ0_9FIRM</name>
<dbReference type="InterPro" id="IPR017861">
    <property type="entry name" value="KAE1/TsaD"/>
</dbReference>
<dbReference type="Proteomes" id="UP000426444">
    <property type="component" value="Chromosome"/>
</dbReference>
<proteinExistence type="predicted"/>
<dbReference type="SUPFAM" id="SSF53067">
    <property type="entry name" value="Actin-like ATPase domain"/>
    <property type="match status" value="1"/>
</dbReference>
<evidence type="ECO:0000256" key="5">
    <source>
        <dbReference type="ARBA" id="ARBA00023315"/>
    </source>
</evidence>
<evidence type="ECO:0000259" key="7">
    <source>
        <dbReference type="Pfam" id="PF00814"/>
    </source>
</evidence>
<dbReference type="PANTHER" id="PTHR11735:SF11">
    <property type="entry name" value="TRNA THREONYLCARBAMOYLADENOSINE BIOSYNTHESIS PROTEIN TSAB"/>
    <property type="match status" value="1"/>
</dbReference>
<dbReference type="KEGG" id="salq:SYNTR_0371"/>
<dbReference type="RefSeq" id="WP_156202907.1">
    <property type="nucleotide sequence ID" value="NZ_CP046457.1"/>
</dbReference>
<dbReference type="EMBL" id="CP046457">
    <property type="protein sequence ID" value="QGT98964.1"/>
    <property type="molecule type" value="Genomic_DNA"/>
</dbReference>
<dbReference type="GO" id="GO:0061711">
    <property type="term" value="F:tRNA N(6)-L-threonylcarbamoyladenine synthase activity"/>
    <property type="evidence" value="ECO:0007669"/>
    <property type="project" value="UniProtKB-EC"/>
</dbReference>
<dbReference type="EC" id="2.3.1.234" evidence="1"/>
<comment type="catalytic activity">
    <reaction evidence="6">
        <text>L-threonylcarbamoyladenylate + adenosine(37) in tRNA = N(6)-L-threonylcarbamoyladenosine(37) in tRNA + AMP + H(+)</text>
        <dbReference type="Rhea" id="RHEA:37059"/>
        <dbReference type="Rhea" id="RHEA-COMP:10162"/>
        <dbReference type="Rhea" id="RHEA-COMP:10163"/>
        <dbReference type="ChEBI" id="CHEBI:15378"/>
        <dbReference type="ChEBI" id="CHEBI:73682"/>
        <dbReference type="ChEBI" id="CHEBI:74411"/>
        <dbReference type="ChEBI" id="CHEBI:74418"/>
        <dbReference type="ChEBI" id="CHEBI:456215"/>
        <dbReference type="EC" id="2.3.1.234"/>
    </reaction>
</comment>
<evidence type="ECO:0000256" key="1">
    <source>
        <dbReference type="ARBA" id="ARBA00012156"/>
    </source>
</evidence>
<gene>
    <name evidence="8" type="ORF">SYNTR_0371</name>
</gene>
<reference evidence="9" key="1">
    <citation type="journal article" date="2019" name="Microbiology">
        <title>Complete Genome Sequence of an Uncultured Bacterium of the Candidate Phylum Bipolaricaulota.</title>
        <authorList>
            <person name="Kadnikov V.V."/>
            <person name="Mardanov A.V."/>
            <person name="Beletsky A.V."/>
            <person name="Frank Y.A."/>
            <person name="Karnachuk O.V."/>
            <person name="Ravin N.V."/>
        </authorList>
    </citation>
    <scope>NUCLEOTIDE SEQUENCE [LARGE SCALE GENOMIC DNA]</scope>
</reference>
<evidence type="ECO:0000256" key="2">
    <source>
        <dbReference type="ARBA" id="ARBA00022679"/>
    </source>
</evidence>
<evidence type="ECO:0000256" key="6">
    <source>
        <dbReference type="ARBA" id="ARBA00048117"/>
    </source>
</evidence>
<dbReference type="AlphaFoldDB" id="A0A6I6DBZ0"/>
<evidence type="ECO:0000313" key="9">
    <source>
        <dbReference type="Proteomes" id="UP000426444"/>
    </source>
</evidence>
<keyword evidence="2" id="KW-0808">Transferase</keyword>
<evidence type="ECO:0000256" key="3">
    <source>
        <dbReference type="ARBA" id="ARBA00022694"/>
    </source>
</evidence>
<dbReference type="OrthoDB" id="1675500at2"/>
<accession>A0A6I6DBZ0</accession>
<dbReference type="GO" id="GO:0005829">
    <property type="term" value="C:cytosol"/>
    <property type="evidence" value="ECO:0007669"/>
    <property type="project" value="TreeGrafter"/>
</dbReference>
<evidence type="ECO:0000256" key="4">
    <source>
        <dbReference type="ARBA" id="ARBA00022723"/>
    </source>
</evidence>
<dbReference type="Pfam" id="PF00814">
    <property type="entry name" value="TsaD"/>
    <property type="match status" value="1"/>
</dbReference>
<sequence>MSLYLGIDTSAYTTSIALLDSNNNIIADKRITLEVSKGKRGLRQSEALFLHIKNLPVLFQEIKSIIRDKYIKAIAVSSQPRDTQESYMPVFLAGLSHAQVASISANVPLYEISHQQGHIAAGILDNMSLIDKNFITAHLSGGTSEIITVKPSDSTVFEVQIVQETSDIHAGQFIDRIGVAMGLFFPSGKPMEQLALFKNEDITIPSSVADKTFSFSGAETRALKLLKEGYSHEDVSYAVFRCIANTLEKSLIKQAENTGYNYMLLVGGVMANSIIKNRLKERLEHPAVGLKLFFAKPNLSTDNAVGVALLAKILHECKVQGGSVY</sequence>
<dbReference type="InterPro" id="IPR000905">
    <property type="entry name" value="Gcp-like_dom"/>
</dbReference>
<dbReference type="GO" id="GO:0046872">
    <property type="term" value="F:metal ion binding"/>
    <property type="evidence" value="ECO:0007669"/>
    <property type="project" value="UniProtKB-KW"/>
</dbReference>
<keyword evidence="3" id="KW-0819">tRNA processing</keyword>
<protein>
    <recommendedName>
        <fullName evidence="1">N(6)-L-threonylcarbamoyladenine synthase</fullName>
        <ecNumber evidence="1">2.3.1.234</ecNumber>
    </recommendedName>
</protein>
<dbReference type="GO" id="GO:0008033">
    <property type="term" value="P:tRNA processing"/>
    <property type="evidence" value="ECO:0007669"/>
    <property type="project" value="UniProtKB-KW"/>
</dbReference>